<evidence type="ECO:0000256" key="1">
    <source>
        <dbReference type="ARBA" id="ARBA00005445"/>
    </source>
</evidence>
<dbReference type="EMBL" id="MHLB01000058">
    <property type="protein sequence ID" value="OGZ00679.1"/>
    <property type="molecule type" value="Genomic_DNA"/>
</dbReference>
<dbReference type="InterPro" id="IPR021884">
    <property type="entry name" value="Ice-bd_prot"/>
</dbReference>
<protein>
    <recommendedName>
        <fullName evidence="5">DUF3494 domain-containing protein</fullName>
    </recommendedName>
</protein>
<keyword evidence="2" id="KW-0732">Signal</keyword>
<evidence type="ECO:0000313" key="4">
    <source>
        <dbReference type="Proteomes" id="UP000178348"/>
    </source>
</evidence>
<comment type="similarity">
    <text evidence="1">Belongs to the ice-binding protein family.</text>
</comment>
<dbReference type="Pfam" id="PF11999">
    <property type="entry name" value="Ice_binding"/>
    <property type="match status" value="1"/>
</dbReference>
<sequence>MKIAKRLATTLIVVSLVLGFVGPIAPLTALAATAPALGDAASFSGLGASAMSSANTTTISGDLGLSPGLAVSKTGTWTHTGGADYFGVGGLSASAQTAALGAYNNLVAQTSSGGWGTNPWSPVPGVWTDASSPAFTGTITLDGDYSDIWVFKISTDFTFSGSVVLAGNAQACNVFWSVAGDATIGSGSNFAGTLIAQNNITSVSGATINGRLISLTGTTIAMNGSNSSITGPTCASAPTTLRVVKAVTNDDSGVAVAGDWTLTVTSSNGGSGTGSAAGEGLPGTAYTLEAGKAYSVAESGGPSGYISSASSGCTIASAVAGTAYTCTITNNDVAPGSAVLRVVKLVTGGTAVASAFNVHVKNASGTEVGGGPFPGVAGLGTAYALPAGTYTVSEDANSSYTRTFTGTACNASGVVTLAPGDDKICTIVNTSIPVVAEVVPTVSYDTVTGRIVPLIGMIKIPAPLALPAGSGPVAYDYTVWNVGGQQALIDITITDDKCGPLVLLSGDLNRDGKLNRRERWKYSCTTTLSKTTTNTAIATGYSDDGFHQASIATAVATVAVGVSLPPPLINIVKVPSRLTPFPFGGGDVIYTYIVTNPGVVAMHDVAVTDDKCAPVSRNFNDANLNGNNNNNLLEPGESWSYTCRTNVPVSTMNVATAEGKANGFTALGYAFATVLVATPGLPNTGFPLDGKSVSWGIVILSGIFMAAVAPRLRRGLWAGK</sequence>
<comment type="caution">
    <text evidence="3">The sequence shown here is derived from an EMBL/GenBank/DDBJ whole genome shotgun (WGS) entry which is preliminary data.</text>
</comment>
<evidence type="ECO:0000313" key="3">
    <source>
        <dbReference type="EMBL" id="OGZ00679.1"/>
    </source>
</evidence>
<proteinExistence type="inferred from homology"/>
<dbReference type="AlphaFoldDB" id="A0A1G2CH03"/>
<accession>A0A1G2CH03</accession>
<gene>
    <name evidence="3" type="ORF">A2946_01955</name>
</gene>
<evidence type="ECO:0008006" key="5">
    <source>
        <dbReference type="Google" id="ProtNLM"/>
    </source>
</evidence>
<name>A0A1G2CH03_9BACT</name>
<dbReference type="Proteomes" id="UP000178348">
    <property type="component" value="Unassembled WGS sequence"/>
</dbReference>
<evidence type="ECO:0000256" key="2">
    <source>
        <dbReference type="ARBA" id="ARBA00022729"/>
    </source>
</evidence>
<organism evidence="3 4">
    <name type="scientific">Candidatus Liptonbacteria bacterium RIFCSPLOWO2_01_FULL_53_13</name>
    <dbReference type="NCBI Taxonomy" id="1798651"/>
    <lineage>
        <taxon>Bacteria</taxon>
        <taxon>Candidatus Liptoniibacteriota</taxon>
    </lineage>
</organism>
<reference evidence="3 4" key="1">
    <citation type="journal article" date="2016" name="Nat. Commun.">
        <title>Thousands of microbial genomes shed light on interconnected biogeochemical processes in an aquifer system.</title>
        <authorList>
            <person name="Anantharaman K."/>
            <person name="Brown C.T."/>
            <person name="Hug L.A."/>
            <person name="Sharon I."/>
            <person name="Castelle C.J."/>
            <person name="Probst A.J."/>
            <person name="Thomas B.C."/>
            <person name="Singh A."/>
            <person name="Wilkins M.J."/>
            <person name="Karaoz U."/>
            <person name="Brodie E.L."/>
            <person name="Williams K.H."/>
            <person name="Hubbard S.S."/>
            <person name="Banfield J.F."/>
        </authorList>
    </citation>
    <scope>NUCLEOTIDE SEQUENCE [LARGE SCALE GENOMIC DNA]</scope>
</reference>